<comment type="caution">
    <text evidence="2">The sequence shown here is derived from an EMBL/GenBank/DDBJ whole genome shotgun (WGS) entry which is preliminary data.</text>
</comment>
<proteinExistence type="predicted"/>
<evidence type="ECO:0000256" key="1">
    <source>
        <dbReference type="SAM" id="MobiDB-lite"/>
    </source>
</evidence>
<dbReference type="AlphaFoldDB" id="A0A5J4RFN1"/>
<dbReference type="Proteomes" id="UP000324800">
    <property type="component" value="Unassembled WGS sequence"/>
</dbReference>
<feature type="compositionally biased region" description="Basic and acidic residues" evidence="1">
    <location>
        <begin position="1"/>
        <end position="11"/>
    </location>
</feature>
<evidence type="ECO:0000313" key="2">
    <source>
        <dbReference type="EMBL" id="KAA6332449.1"/>
    </source>
</evidence>
<evidence type="ECO:0000313" key="3">
    <source>
        <dbReference type="Proteomes" id="UP000324800"/>
    </source>
</evidence>
<feature type="region of interest" description="Disordered" evidence="1">
    <location>
        <begin position="1"/>
        <end position="25"/>
    </location>
</feature>
<sequence>MVQSDIHDKESKRKMKKDTRCKSFEQIDRRLPLQDARFDR</sequence>
<feature type="non-terminal residue" evidence="2">
    <location>
        <position position="40"/>
    </location>
</feature>
<reference evidence="2 3" key="1">
    <citation type="submission" date="2019-03" db="EMBL/GenBank/DDBJ databases">
        <title>Single cell metagenomics reveals metabolic interactions within the superorganism composed of flagellate Streblomastix strix and complex community of Bacteroidetes bacteria on its surface.</title>
        <authorList>
            <person name="Treitli S.C."/>
            <person name="Kolisko M."/>
            <person name="Husnik F."/>
            <person name="Keeling P."/>
            <person name="Hampl V."/>
        </authorList>
    </citation>
    <scope>NUCLEOTIDE SEQUENCE [LARGE SCALE GENOMIC DNA]</scope>
    <source>
        <strain evidence="2">ST1C</strain>
    </source>
</reference>
<protein>
    <submittedName>
        <fullName evidence="2">Uncharacterized protein</fullName>
    </submittedName>
</protein>
<gene>
    <name evidence="2" type="ORF">EZS28_053274</name>
</gene>
<organism evidence="2 3">
    <name type="scientific">Streblomastix strix</name>
    <dbReference type="NCBI Taxonomy" id="222440"/>
    <lineage>
        <taxon>Eukaryota</taxon>
        <taxon>Metamonada</taxon>
        <taxon>Preaxostyla</taxon>
        <taxon>Oxymonadida</taxon>
        <taxon>Streblomastigidae</taxon>
        <taxon>Streblomastix</taxon>
    </lineage>
</organism>
<accession>A0A5J4RFN1</accession>
<dbReference type="EMBL" id="SNRW01042407">
    <property type="protein sequence ID" value="KAA6332449.1"/>
    <property type="molecule type" value="Genomic_DNA"/>
</dbReference>
<name>A0A5J4RFN1_9EUKA</name>